<comment type="caution">
    <text evidence="3">The sequence shown here is derived from an EMBL/GenBank/DDBJ whole genome shotgun (WGS) entry which is preliminary data.</text>
</comment>
<reference evidence="3 4" key="1">
    <citation type="submission" date="2023-09" db="EMBL/GenBank/DDBJ databases">
        <authorList>
            <person name="Rey-Velasco X."/>
        </authorList>
    </citation>
    <scope>NUCLEOTIDE SEQUENCE [LARGE SCALE GENOMIC DNA]</scope>
    <source>
        <strain evidence="3 4">W242</strain>
    </source>
</reference>
<accession>A0ABU2Y957</accession>
<evidence type="ECO:0000313" key="3">
    <source>
        <dbReference type="EMBL" id="MDT0554708.1"/>
    </source>
</evidence>
<evidence type="ECO:0000259" key="2">
    <source>
        <dbReference type="Pfam" id="PF01757"/>
    </source>
</evidence>
<evidence type="ECO:0000313" key="4">
    <source>
        <dbReference type="Proteomes" id="UP001254488"/>
    </source>
</evidence>
<feature type="transmembrane region" description="Helical" evidence="1">
    <location>
        <begin position="42"/>
        <end position="67"/>
    </location>
</feature>
<feature type="domain" description="Acyltransferase 3" evidence="2">
    <location>
        <begin position="10"/>
        <end position="359"/>
    </location>
</feature>
<feature type="transmembrane region" description="Helical" evidence="1">
    <location>
        <begin position="88"/>
        <end position="109"/>
    </location>
</feature>
<dbReference type="GO" id="GO:0016746">
    <property type="term" value="F:acyltransferase activity"/>
    <property type="evidence" value="ECO:0007669"/>
    <property type="project" value="UniProtKB-KW"/>
</dbReference>
<dbReference type="RefSeq" id="WP_311331667.1">
    <property type="nucleotide sequence ID" value="NZ_JAVRHZ010000001.1"/>
</dbReference>
<feature type="transmembrane region" description="Helical" evidence="1">
    <location>
        <begin position="171"/>
        <end position="190"/>
    </location>
</feature>
<gene>
    <name evidence="3" type="ORF">RM538_01730</name>
</gene>
<feature type="transmembrane region" description="Helical" evidence="1">
    <location>
        <begin position="12"/>
        <end position="30"/>
    </location>
</feature>
<dbReference type="InterPro" id="IPR050879">
    <property type="entry name" value="Acyltransferase_3"/>
</dbReference>
<keyword evidence="3" id="KW-0012">Acyltransferase</keyword>
<feature type="transmembrane region" description="Helical" evidence="1">
    <location>
        <begin position="239"/>
        <end position="259"/>
    </location>
</feature>
<feature type="transmembrane region" description="Helical" evidence="1">
    <location>
        <begin position="341"/>
        <end position="361"/>
    </location>
</feature>
<keyword evidence="1" id="KW-0812">Transmembrane</keyword>
<keyword evidence="4" id="KW-1185">Reference proteome</keyword>
<keyword evidence="1" id="KW-1133">Transmembrane helix</keyword>
<dbReference type="Pfam" id="PF01757">
    <property type="entry name" value="Acyl_transf_3"/>
    <property type="match status" value="1"/>
</dbReference>
<name>A0ABU2Y957_9FLAO</name>
<organism evidence="3 4">
    <name type="scientific">Patiriisocius hiemis</name>
    <dbReference type="NCBI Taxonomy" id="3075604"/>
    <lineage>
        <taxon>Bacteria</taxon>
        <taxon>Pseudomonadati</taxon>
        <taxon>Bacteroidota</taxon>
        <taxon>Flavobacteriia</taxon>
        <taxon>Flavobacteriales</taxon>
        <taxon>Flavobacteriaceae</taxon>
        <taxon>Patiriisocius</taxon>
    </lineage>
</organism>
<feature type="transmembrane region" description="Helical" evidence="1">
    <location>
        <begin position="147"/>
        <end position="164"/>
    </location>
</feature>
<sequence length="381" mass="45521">MNIDYSKRNFGLDVLRATASLFVLFGHTLWIGDNYPNFLETIFRITPTIGVEIFFVLSGFLIGMLVLKEIEKPSFSFKNIKKFLIRRWFRTLPNYYLVLSINILVWYVIFNKIPEKLYQYFFFIQNVSERTNSYFYRISWTLSVEQFSYLLGPLLLYFLILIAPAKKRSQLFLWVTLLIILIFNLSRLYFYLNETLTDLEDWNETIRKVLIYRLDAIYYGFLLYYLYKKYKNQIAKYSLGLFWVGLSLLLFLYIFRGFFGLTIETVQGFMILLFLPINSIGLCLLFPQLLKLKTTSNSIRKTITTLSIISYPVYLLHYTVILQCLKVIFPSESLVGFQLWAYTFLYWGITFLLSYLLYRFFEKPATNLRDNPRIKRFLKID</sequence>
<protein>
    <submittedName>
        <fullName evidence="3">Acyltransferase</fullName>
        <ecNumber evidence="3">2.3.-.-</ecNumber>
    </submittedName>
</protein>
<feature type="transmembrane region" description="Helical" evidence="1">
    <location>
        <begin position="308"/>
        <end position="329"/>
    </location>
</feature>
<dbReference type="PANTHER" id="PTHR23028:SF53">
    <property type="entry name" value="ACYL_TRANSF_3 DOMAIN-CONTAINING PROTEIN"/>
    <property type="match status" value="1"/>
</dbReference>
<dbReference type="InterPro" id="IPR002656">
    <property type="entry name" value="Acyl_transf_3_dom"/>
</dbReference>
<feature type="transmembrane region" description="Helical" evidence="1">
    <location>
        <begin position="265"/>
        <end position="287"/>
    </location>
</feature>
<keyword evidence="1" id="KW-0472">Membrane</keyword>
<keyword evidence="3" id="KW-0808">Transferase</keyword>
<dbReference type="EC" id="2.3.-.-" evidence="3"/>
<proteinExistence type="predicted"/>
<dbReference type="EMBL" id="JAVRHZ010000001">
    <property type="protein sequence ID" value="MDT0554708.1"/>
    <property type="molecule type" value="Genomic_DNA"/>
</dbReference>
<dbReference type="Proteomes" id="UP001254488">
    <property type="component" value="Unassembled WGS sequence"/>
</dbReference>
<feature type="transmembrane region" description="Helical" evidence="1">
    <location>
        <begin position="210"/>
        <end position="227"/>
    </location>
</feature>
<dbReference type="PANTHER" id="PTHR23028">
    <property type="entry name" value="ACETYLTRANSFERASE"/>
    <property type="match status" value="1"/>
</dbReference>
<evidence type="ECO:0000256" key="1">
    <source>
        <dbReference type="SAM" id="Phobius"/>
    </source>
</evidence>